<accession>M2ZU97</accession>
<gene>
    <name evidence="1" type="ORF">H074_04934</name>
</gene>
<proteinExistence type="predicted"/>
<evidence type="ECO:0000313" key="1">
    <source>
        <dbReference type="EMBL" id="EME63934.1"/>
    </source>
</evidence>
<dbReference type="EMBL" id="AOHO01000026">
    <property type="protein sequence ID" value="EME63934.1"/>
    <property type="molecule type" value="Genomic_DNA"/>
</dbReference>
<reference evidence="1 2" key="1">
    <citation type="journal article" date="2013" name="Genome Announc.">
        <title>Draft Genome Sequence of Amycolatopsis decaplanina Strain DSM 44594T.</title>
        <authorList>
            <person name="Kaur N."/>
            <person name="Kumar S."/>
            <person name="Bala M."/>
            <person name="Raghava G.P."/>
            <person name="Mayilraj S."/>
        </authorList>
    </citation>
    <scope>NUCLEOTIDE SEQUENCE [LARGE SCALE GENOMIC DNA]</scope>
    <source>
        <strain evidence="1 2">DSM 44594</strain>
    </source>
</reference>
<dbReference type="Proteomes" id="UP000054226">
    <property type="component" value="Unassembled WGS sequence"/>
</dbReference>
<dbReference type="AlphaFoldDB" id="M2ZU97"/>
<organism evidence="1 2">
    <name type="scientific">Amycolatopsis decaplanina DSM 44594</name>
    <dbReference type="NCBI Taxonomy" id="1284240"/>
    <lineage>
        <taxon>Bacteria</taxon>
        <taxon>Bacillati</taxon>
        <taxon>Actinomycetota</taxon>
        <taxon>Actinomycetes</taxon>
        <taxon>Pseudonocardiales</taxon>
        <taxon>Pseudonocardiaceae</taxon>
        <taxon>Amycolatopsis</taxon>
    </lineage>
</organism>
<evidence type="ECO:0000313" key="2">
    <source>
        <dbReference type="Proteomes" id="UP000054226"/>
    </source>
</evidence>
<name>M2ZU97_9PSEU</name>
<keyword evidence="2" id="KW-1185">Reference proteome</keyword>
<sequence length="167" mass="17378">MTMTTPSSLPGNVAGRSAMTLYDVRFLWCVAVAFTVTEPLASRSRRRSTCTWARPSTGMVTGVASVGEKADSLRAGSAPIRPSSTASAPRCAAVRYASALFVTAAISTILPVRSSGSVLPSPASTTTASRVTSCAPCGDEPVCQLSRPIDRPPRNLSAIGNGCRVTW</sequence>
<protein>
    <submittedName>
        <fullName evidence="1">Uncharacterized protein</fullName>
    </submittedName>
</protein>
<comment type="caution">
    <text evidence="1">The sequence shown here is derived from an EMBL/GenBank/DDBJ whole genome shotgun (WGS) entry which is preliminary data.</text>
</comment>